<dbReference type="SUPFAM" id="SSF55469">
    <property type="entry name" value="FMN-dependent nitroreductase-like"/>
    <property type="match status" value="1"/>
</dbReference>
<dbReference type="InterPro" id="IPR020051">
    <property type="entry name" value="SagB-type_dehydrogenase"/>
</dbReference>
<dbReference type="Gene3D" id="3.40.109.10">
    <property type="entry name" value="NADH Oxidase"/>
    <property type="match status" value="1"/>
</dbReference>
<feature type="domain" description="Nitroreductase" evidence="1">
    <location>
        <begin position="185"/>
        <end position="374"/>
    </location>
</feature>
<dbReference type="InterPro" id="IPR000415">
    <property type="entry name" value="Nitroreductase-like"/>
</dbReference>
<organism evidence="2 3">
    <name type="scientific">Duganella zoogloeoides</name>
    <dbReference type="NCBI Taxonomy" id="75659"/>
    <lineage>
        <taxon>Bacteria</taxon>
        <taxon>Pseudomonadati</taxon>
        <taxon>Pseudomonadota</taxon>
        <taxon>Betaproteobacteria</taxon>
        <taxon>Burkholderiales</taxon>
        <taxon>Oxalobacteraceae</taxon>
        <taxon>Telluria group</taxon>
        <taxon>Duganella</taxon>
    </lineage>
</organism>
<dbReference type="NCBIfam" id="TIGR03605">
    <property type="entry name" value="antibiot_sagB"/>
    <property type="match status" value="1"/>
</dbReference>
<gene>
    <name evidence="2" type="ORF">SR858_26430</name>
</gene>
<dbReference type="PANTHER" id="PTHR43745:SF2">
    <property type="entry name" value="NITROREDUCTASE MJ1384-RELATED"/>
    <property type="match status" value="1"/>
</dbReference>
<evidence type="ECO:0000313" key="2">
    <source>
        <dbReference type="EMBL" id="WQH04532.1"/>
    </source>
</evidence>
<keyword evidence="3" id="KW-1185">Reference proteome</keyword>
<dbReference type="NCBIfam" id="TIGR04511">
    <property type="entry name" value="SagB_rel_DH_2"/>
    <property type="match status" value="1"/>
</dbReference>
<protein>
    <submittedName>
        <fullName evidence="2">Peptide maturation dehydrogenase</fullName>
    </submittedName>
</protein>
<name>A0ABZ0XZ59_9BURK</name>
<dbReference type="RefSeq" id="WP_019924223.1">
    <property type="nucleotide sequence ID" value="NZ_CP140152.1"/>
</dbReference>
<dbReference type="InterPro" id="IPR030965">
    <property type="entry name" value="SagB-rel_DH_2"/>
</dbReference>
<dbReference type="EMBL" id="CP140152">
    <property type="protein sequence ID" value="WQH04532.1"/>
    <property type="molecule type" value="Genomic_DNA"/>
</dbReference>
<dbReference type="Proteomes" id="UP001326110">
    <property type="component" value="Chromosome"/>
</dbReference>
<sequence length="398" mass="43202">MNLRRCAVLYLEPREELDIDWAALFAGTSTLAASTRWLALAPHLDREIEVDAADLAALAAVGSSVWTARDEVAERHGAAVVDRLLAHGLLLAEARGQQPEQATAQDALRERDDTLRTLHWRPLAALAHTFSRWHDVRSDTGMEAPSFEELLERHGNPPPPVQQVASIGAAVPLPAPAGMLDEVLLRRYTGRNYDTSASLPLAVAARLLQRTFGAQELRHIGPHANVLKKTSPSGGGLHPVEAFVLVQRVDGLAPGLYHYHPLDNTLVPLRATTQDEAAALALQMVADQYWLAGAAMQVVMVGRVERSFWKYRNHQKAYRAMSLDAGHLSQTFYLLASEAGLPAFITAAINDIDIETMLGLDHLRHAVIAVCGCGVAATGAREMVELRYGETGLGQVAG</sequence>
<evidence type="ECO:0000313" key="3">
    <source>
        <dbReference type="Proteomes" id="UP001326110"/>
    </source>
</evidence>
<reference evidence="2 3" key="1">
    <citation type="submission" date="2023-11" db="EMBL/GenBank/DDBJ databases">
        <title>MicrobeMod: A computational toolkit for identifying prokaryotic methylation and restriction-modification with nanopore sequencing.</title>
        <authorList>
            <person name="Crits-Christoph A."/>
            <person name="Kang S.C."/>
            <person name="Lee H."/>
            <person name="Ostrov N."/>
        </authorList>
    </citation>
    <scope>NUCLEOTIDE SEQUENCE [LARGE SCALE GENOMIC DNA]</scope>
    <source>
        <strain evidence="2 3">ATCC 25935</strain>
    </source>
</reference>
<dbReference type="Pfam" id="PF00881">
    <property type="entry name" value="Nitroreductase"/>
    <property type="match status" value="1"/>
</dbReference>
<dbReference type="InterPro" id="IPR029479">
    <property type="entry name" value="Nitroreductase"/>
</dbReference>
<dbReference type="GeneID" id="43165788"/>
<dbReference type="PANTHER" id="PTHR43745">
    <property type="entry name" value="NITROREDUCTASE MJ1384-RELATED"/>
    <property type="match status" value="1"/>
</dbReference>
<dbReference type="CDD" id="cd02142">
    <property type="entry name" value="McbC_SagB-like_oxidoreductase"/>
    <property type="match status" value="1"/>
</dbReference>
<proteinExistence type="predicted"/>
<accession>A0ABZ0XZ59</accession>
<evidence type="ECO:0000259" key="1">
    <source>
        <dbReference type="Pfam" id="PF00881"/>
    </source>
</evidence>
<dbReference type="InterPro" id="IPR052544">
    <property type="entry name" value="Bacteriocin_Proc_Enz"/>
</dbReference>